<keyword evidence="2" id="KW-0238">DNA-binding</keyword>
<dbReference type="SUPFAM" id="SSF46785">
    <property type="entry name" value="Winged helix' DNA-binding domain"/>
    <property type="match status" value="1"/>
</dbReference>
<keyword evidence="1" id="KW-0805">Transcription regulation</keyword>
<dbReference type="InterPro" id="IPR036390">
    <property type="entry name" value="WH_DNA-bd_sf"/>
</dbReference>
<evidence type="ECO:0000256" key="2">
    <source>
        <dbReference type="ARBA" id="ARBA00023125"/>
    </source>
</evidence>
<dbReference type="PANTHER" id="PTHR33164:SF43">
    <property type="entry name" value="HTH-TYPE TRANSCRIPTIONAL REPRESSOR YETL"/>
    <property type="match status" value="1"/>
</dbReference>
<dbReference type="PROSITE" id="PS01117">
    <property type="entry name" value="HTH_MARR_1"/>
    <property type="match status" value="1"/>
</dbReference>
<dbReference type="KEGG" id="tmo:TMO_0112"/>
<evidence type="ECO:0000256" key="1">
    <source>
        <dbReference type="ARBA" id="ARBA00023015"/>
    </source>
</evidence>
<proteinExistence type="predicted"/>
<evidence type="ECO:0000256" key="3">
    <source>
        <dbReference type="ARBA" id="ARBA00023163"/>
    </source>
</evidence>
<dbReference type="HOGENOM" id="CLU_083287_18_6_5"/>
<dbReference type="Pfam" id="PF01047">
    <property type="entry name" value="MarR"/>
    <property type="match status" value="1"/>
</dbReference>
<dbReference type="Proteomes" id="UP000005258">
    <property type="component" value="Chromosome"/>
</dbReference>
<dbReference type="EMBL" id="CP003236">
    <property type="protein sequence ID" value="AFK51951.1"/>
    <property type="molecule type" value="Genomic_DNA"/>
</dbReference>
<protein>
    <submittedName>
        <fullName evidence="5">Transcriptional regulator, MarR family</fullName>
    </submittedName>
</protein>
<sequence>MNRIEDCISFLTGKAAQAVTRAARDRLARHGVTPVQYAVLQLLWEEDGQSGAAIGTRLVLDSATITGVIDRLVKLELIARRPSARDRRVNALHLTDRGLALRGPLQAEMDALNADVDAALGGPAAEELKSLLRRIAAAPSRKELAEICSSRPRSRWWCAMILPCGKN</sequence>
<dbReference type="GO" id="GO:0003700">
    <property type="term" value="F:DNA-binding transcription factor activity"/>
    <property type="evidence" value="ECO:0007669"/>
    <property type="project" value="InterPro"/>
</dbReference>
<dbReference type="eggNOG" id="COG1846">
    <property type="taxonomic scope" value="Bacteria"/>
</dbReference>
<dbReference type="InterPro" id="IPR036388">
    <property type="entry name" value="WH-like_DNA-bd_sf"/>
</dbReference>
<accession>I3TGR3</accession>
<dbReference type="STRING" id="1110502.TMO_0112"/>
<dbReference type="GO" id="GO:0006950">
    <property type="term" value="P:response to stress"/>
    <property type="evidence" value="ECO:0007669"/>
    <property type="project" value="TreeGrafter"/>
</dbReference>
<dbReference type="RefSeq" id="WP_014743631.1">
    <property type="nucleotide sequence ID" value="NC_017956.1"/>
</dbReference>
<gene>
    <name evidence="5" type="primary">mhqR</name>
    <name evidence="5" type="ordered locus">TMO_0112</name>
</gene>
<dbReference type="AlphaFoldDB" id="I3TGR3"/>
<keyword evidence="6" id="KW-1185">Reference proteome</keyword>
<dbReference type="PROSITE" id="PS50995">
    <property type="entry name" value="HTH_MARR_2"/>
    <property type="match status" value="1"/>
</dbReference>
<evidence type="ECO:0000313" key="5">
    <source>
        <dbReference type="EMBL" id="AFK51951.1"/>
    </source>
</evidence>
<dbReference type="SMART" id="SM00347">
    <property type="entry name" value="HTH_MARR"/>
    <property type="match status" value="1"/>
</dbReference>
<dbReference type="InterPro" id="IPR039422">
    <property type="entry name" value="MarR/SlyA-like"/>
</dbReference>
<name>I3TGR3_TISMK</name>
<dbReference type="Gene3D" id="1.10.10.10">
    <property type="entry name" value="Winged helix-like DNA-binding domain superfamily/Winged helix DNA-binding domain"/>
    <property type="match status" value="1"/>
</dbReference>
<dbReference type="PANTHER" id="PTHR33164">
    <property type="entry name" value="TRANSCRIPTIONAL REGULATOR, MARR FAMILY"/>
    <property type="match status" value="1"/>
</dbReference>
<keyword evidence="3" id="KW-0804">Transcription</keyword>
<feature type="domain" description="HTH marR-type" evidence="4">
    <location>
        <begin position="5"/>
        <end position="137"/>
    </location>
</feature>
<dbReference type="GO" id="GO:0003677">
    <property type="term" value="F:DNA binding"/>
    <property type="evidence" value="ECO:0007669"/>
    <property type="project" value="UniProtKB-KW"/>
</dbReference>
<evidence type="ECO:0000313" key="6">
    <source>
        <dbReference type="Proteomes" id="UP000005258"/>
    </source>
</evidence>
<reference evidence="5 6" key="1">
    <citation type="journal article" date="2012" name="J. Am. Chem. Soc.">
        <title>Bacterial biosynthesis and maturation of the didemnin anti-cancer agents.</title>
        <authorList>
            <person name="Xu Y."/>
            <person name="Kersten R.D."/>
            <person name="Nam S.J."/>
            <person name="Lu L."/>
            <person name="Al-Suwailem A.M."/>
            <person name="Zheng H."/>
            <person name="Fenical W."/>
            <person name="Dorrestein P.C."/>
            <person name="Moore B.S."/>
            <person name="Qian P.Y."/>
        </authorList>
    </citation>
    <scope>NUCLEOTIDE SEQUENCE [LARGE SCALE GENOMIC DNA]</scope>
    <source>
        <strain evidence="5 6">KA081020-065</strain>
    </source>
</reference>
<dbReference type="InterPro" id="IPR000835">
    <property type="entry name" value="HTH_MarR-typ"/>
</dbReference>
<organism evidence="5 6">
    <name type="scientific">Tistrella mobilis (strain KA081020-065)</name>
    <dbReference type="NCBI Taxonomy" id="1110502"/>
    <lineage>
        <taxon>Bacteria</taxon>
        <taxon>Pseudomonadati</taxon>
        <taxon>Pseudomonadota</taxon>
        <taxon>Alphaproteobacteria</taxon>
        <taxon>Geminicoccales</taxon>
        <taxon>Geminicoccaceae</taxon>
        <taxon>Tistrella</taxon>
    </lineage>
</organism>
<evidence type="ECO:0000259" key="4">
    <source>
        <dbReference type="PROSITE" id="PS50995"/>
    </source>
</evidence>
<dbReference type="InterPro" id="IPR023187">
    <property type="entry name" value="Tscrpt_reg_MarR-type_CS"/>
</dbReference>